<evidence type="ECO:0000313" key="10">
    <source>
        <dbReference type="EMBL" id="PTV93424.1"/>
    </source>
</evidence>
<sequence>MRIRKFSVLMLLLLVIFSAPVSAAEVLSLNQALNIAEEENLDLEMAEIEYQKAEINQKNLELQNKYNFTEVNKLEINKSYLSTEKRYQDTRARIIKSIIQQYTNLWLTEKQIEAQSLTTEAEERLYNEMQARYELSQISRLDLLDQSNTFNEAQNNLENLKNNYQQSLLEFKTALNLKDQELKIKELPAPEIWNITEAEAVKKGLENSNDLKIAQLDYKLAEKEYAKKIIDASDSEQKIAGLDLKSAELALEKAEEELKNSISKAHLKLKQAEKNIDLQKNNLERAESQFSQVQRQFELGSVNKTTVIQYQASLVNSEYQFKNSYLNYYLAKEELADLLNMEPGVTINAVN</sequence>
<dbReference type="Gene3D" id="1.20.1600.10">
    <property type="entry name" value="Outer membrane efflux proteins (OEP)"/>
    <property type="match status" value="2"/>
</dbReference>
<evidence type="ECO:0000256" key="1">
    <source>
        <dbReference type="ARBA" id="ARBA00004442"/>
    </source>
</evidence>
<organism evidence="10 11">
    <name type="scientific">Halanaerobium saccharolyticum</name>
    <dbReference type="NCBI Taxonomy" id="43595"/>
    <lineage>
        <taxon>Bacteria</taxon>
        <taxon>Bacillati</taxon>
        <taxon>Bacillota</taxon>
        <taxon>Clostridia</taxon>
        <taxon>Halanaerobiales</taxon>
        <taxon>Halanaerobiaceae</taxon>
        <taxon>Halanaerobium</taxon>
    </lineage>
</organism>
<dbReference type="InterPro" id="IPR003423">
    <property type="entry name" value="OMP_efflux"/>
</dbReference>
<protein>
    <submittedName>
        <fullName evidence="10">Outer membrane efflux protein</fullName>
    </submittedName>
</protein>
<reference evidence="10 11" key="1">
    <citation type="submission" date="2018-04" db="EMBL/GenBank/DDBJ databases">
        <title>Subsurface microbial communities from deep shales in Ohio and West Virginia, USA.</title>
        <authorList>
            <person name="Wrighton K."/>
        </authorList>
    </citation>
    <scope>NUCLEOTIDE SEQUENCE [LARGE SCALE GENOMIC DNA]</scope>
    <source>
        <strain evidence="10 11">WC1</strain>
    </source>
</reference>
<evidence type="ECO:0000256" key="2">
    <source>
        <dbReference type="ARBA" id="ARBA00007613"/>
    </source>
</evidence>
<gene>
    <name evidence="10" type="ORF">C8C76_14111</name>
</gene>
<keyword evidence="4" id="KW-1134">Transmembrane beta strand</keyword>
<feature type="coiled-coil region" evidence="8">
    <location>
        <begin position="237"/>
        <end position="296"/>
    </location>
</feature>
<evidence type="ECO:0000256" key="8">
    <source>
        <dbReference type="SAM" id="Coils"/>
    </source>
</evidence>
<comment type="similarity">
    <text evidence="2">Belongs to the outer membrane factor (OMF) (TC 1.B.17) family.</text>
</comment>
<accession>A0A2T5RG61</accession>
<evidence type="ECO:0000256" key="3">
    <source>
        <dbReference type="ARBA" id="ARBA00022448"/>
    </source>
</evidence>
<feature type="coiled-coil region" evidence="8">
    <location>
        <begin position="26"/>
        <end position="72"/>
    </location>
</feature>
<evidence type="ECO:0000256" key="7">
    <source>
        <dbReference type="ARBA" id="ARBA00023237"/>
    </source>
</evidence>
<feature type="chain" id="PRO_5015607087" evidence="9">
    <location>
        <begin position="24"/>
        <end position="351"/>
    </location>
</feature>
<proteinExistence type="inferred from homology"/>
<dbReference type="SUPFAM" id="SSF56954">
    <property type="entry name" value="Outer membrane efflux proteins (OEP)"/>
    <property type="match status" value="2"/>
</dbReference>
<evidence type="ECO:0000256" key="4">
    <source>
        <dbReference type="ARBA" id="ARBA00022452"/>
    </source>
</evidence>
<dbReference type="GO" id="GO:0015562">
    <property type="term" value="F:efflux transmembrane transporter activity"/>
    <property type="evidence" value="ECO:0007669"/>
    <property type="project" value="InterPro"/>
</dbReference>
<keyword evidence="9" id="KW-0732">Signal</keyword>
<keyword evidence="5" id="KW-0812">Transmembrane</keyword>
<dbReference type="PANTHER" id="PTHR30026">
    <property type="entry name" value="OUTER MEMBRANE PROTEIN TOLC"/>
    <property type="match status" value="1"/>
</dbReference>
<evidence type="ECO:0000313" key="11">
    <source>
        <dbReference type="Proteomes" id="UP000244089"/>
    </source>
</evidence>
<dbReference type="PANTHER" id="PTHR30026:SF20">
    <property type="entry name" value="OUTER MEMBRANE PROTEIN TOLC"/>
    <property type="match status" value="1"/>
</dbReference>
<dbReference type="GO" id="GO:1990281">
    <property type="term" value="C:efflux pump complex"/>
    <property type="evidence" value="ECO:0007669"/>
    <property type="project" value="TreeGrafter"/>
</dbReference>
<dbReference type="InterPro" id="IPR051906">
    <property type="entry name" value="TolC-like"/>
</dbReference>
<dbReference type="GO" id="GO:0009279">
    <property type="term" value="C:cell outer membrane"/>
    <property type="evidence" value="ECO:0007669"/>
    <property type="project" value="UniProtKB-SubCell"/>
</dbReference>
<keyword evidence="3" id="KW-0813">Transport</keyword>
<evidence type="ECO:0000256" key="9">
    <source>
        <dbReference type="SAM" id="SignalP"/>
    </source>
</evidence>
<feature type="coiled-coil region" evidence="8">
    <location>
        <begin position="143"/>
        <end position="177"/>
    </location>
</feature>
<feature type="signal peptide" evidence="9">
    <location>
        <begin position="1"/>
        <end position="23"/>
    </location>
</feature>
<dbReference type="OrthoDB" id="2112734at2"/>
<evidence type="ECO:0000256" key="6">
    <source>
        <dbReference type="ARBA" id="ARBA00023136"/>
    </source>
</evidence>
<dbReference type="AlphaFoldDB" id="A0A2T5RG61"/>
<keyword evidence="8" id="KW-0175">Coiled coil</keyword>
<comment type="caution">
    <text evidence="10">The sequence shown here is derived from an EMBL/GenBank/DDBJ whole genome shotgun (WGS) entry which is preliminary data.</text>
</comment>
<dbReference type="Pfam" id="PF02321">
    <property type="entry name" value="OEP"/>
    <property type="match status" value="1"/>
</dbReference>
<comment type="subcellular location">
    <subcellularLocation>
        <location evidence="1">Cell outer membrane</location>
    </subcellularLocation>
</comment>
<evidence type="ECO:0000256" key="5">
    <source>
        <dbReference type="ARBA" id="ARBA00022692"/>
    </source>
</evidence>
<keyword evidence="6" id="KW-0472">Membrane</keyword>
<dbReference type="RefSeq" id="WP_108142301.1">
    <property type="nucleotide sequence ID" value="NZ_QAXS01000041.1"/>
</dbReference>
<keyword evidence="7" id="KW-0998">Cell outer membrane</keyword>
<dbReference type="EMBL" id="QAXS01000041">
    <property type="protein sequence ID" value="PTV93424.1"/>
    <property type="molecule type" value="Genomic_DNA"/>
</dbReference>
<name>A0A2T5RG61_9FIRM</name>
<dbReference type="Proteomes" id="UP000244089">
    <property type="component" value="Unassembled WGS sequence"/>
</dbReference>
<dbReference type="GO" id="GO:0015288">
    <property type="term" value="F:porin activity"/>
    <property type="evidence" value="ECO:0007669"/>
    <property type="project" value="TreeGrafter"/>
</dbReference>